<feature type="chain" id="PRO_5014779078" description="Secreted protein" evidence="1">
    <location>
        <begin position="18"/>
        <end position="80"/>
    </location>
</feature>
<evidence type="ECO:0008006" key="4">
    <source>
        <dbReference type="Google" id="ProtNLM"/>
    </source>
</evidence>
<keyword evidence="3" id="KW-1185">Reference proteome</keyword>
<dbReference type="AlphaFoldDB" id="A0A2L2TAU9"/>
<evidence type="ECO:0000256" key="1">
    <source>
        <dbReference type="SAM" id="SignalP"/>
    </source>
</evidence>
<name>A0A2L2TAU9_9HYPO</name>
<protein>
    <recommendedName>
        <fullName evidence="4">Secreted protein</fullName>
    </recommendedName>
</protein>
<keyword evidence="1" id="KW-0732">Signal</keyword>
<reference evidence="3" key="1">
    <citation type="submission" date="2014-10" db="EMBL/GenBank/DDBJ databases">
        <authorList>
            <person name="King R."/>
        </authorList>
    </citation>
    <scope>NUCLEOTIDE SEQUENCE [LARGE SCALE GENOMIC DNA]</scope>
    <source>
        <strain evidence="3">A3/5</strain>
    </source>
</reference>
<accession>A0A2L2TAU9</accession>
<dbReference type="Proteomes" id="UP000245910">
    <property type="component" value="Chromosome I"/>
</dbReference>
<organism evidence="2 3">
    <name type="scientific">Fusarium venenatum</name>
    <dbReference type="NCBI Taxonomy" id="56646"/>
    <lineage>
        <taxon>Eukaryota</taxon>
        <taxon>Fungi</taxon>
        <taxon>Dikarya</taxon>
        <taxon>Ascomycota</taxon>
        <taxon>Pezizomycotina</taxon>
        <taxon>Sordariomycetes</taxon>
        <taxon>Hypocreomycetidae</taxon>
        <taxon>Hypocreales</taxon>
        <taxon>Nectriaceae</taxon>
        <taxon>Fusarium</taxon>
    </lineage>
</organism>
<evidence type="ECO:0000313" key="2">
    <source>
        <dbReference type="EMBL" id="CEI65093.1"/>
    </source>
</evidence>
<proteinExistence type="predicted"/>
<evidence type="ECO:0000313" key="3">
    <source>
        <dbReference type="Proteomes" id="UP000245910"/>
    </source>
</evidence>
<sequence length="80" mass="9106">MLLLVMHLSLVLSPVRVLLPVNSNHALASGFKIHTYSKWTGTVRNVSVMRRGKAESCGRYYSFIINNDKDSWFMNSCPFV</sequence>
<feature type="signal peptide" evidence="1">
    <location>
        <begin position="1"/>
        <end position="17"/>
    </location>
</feature>
<dbReference type="EMBL" id="LN649229">
    <property type="protein sequence ID" value="CEI65093.1"/>
    <property type="molecule type" value="Genomic_DNA"/>
</dbReference>